<dbReference type="PANTHER" id="PTHR14211:SF7">
    <property type="entry name" value="RIBOSOME BIOGENESIS PROTEIN NOP53"/>
    <property type="match status" value="1"/>
</dbReference>
<proteinExistence type="inferred from homology"/>
<reference evidence="8" key="1">
    <citation type="journal article" date="2023" name="PLoS Negl. Trop. Dis.">
        <title>A genome sequence for Biomphalaria pfeifferi, the major vector snail for the human-infecting parasite Schistosoma mansoni.</title>
        <authorList>
            <person name="Bu L."/>
            <person name="Lu L."/>
            <person name="Laidemitt M.R."/>
            <person name="Zhang S.M."/>
            <person name="Mutuku M."/>
            <person name="Mkoji G."/>
            <person name="Steinauer M."/>
            <person name="Loker E.S."/>
        </authorList>
    </citation>
    <scope>NUCLEOTIDE SEQUENCE</scope>
    <source>
        <strain evidence="8">KasaAsao</strain>
    </source>
</reference>
<feature type="region of interest" description="Disordered" evidence="7">
    <location>
        <begin position="245"/>
        <end position="278"/>
    </location>
</feature>
<dbReference type="Proteomes" id="UP001233172">
    <property type="component" value="Unassembled WGS sequence"/>
</dbReference>
<dbReference type="PIRSF" id="PIRSF017302">
    <property type="entry name" value="Gltscr2"/>
    <property type="match status" value="1"/>
</dbReference>
<keyword evidence="4 5" id="KW-0539">Nucleus</keyword>
<dbReference type="Pfam" id="PF07767">
    <property type="entry name" value="Nop53"/>
    <property type="match status" value="1"/>
</dbReference>
<feature type="region of interest" description="Disordered" evidence="7">
    <location>
        <begin position="63"/>
        <end position="83"/>
    </location>
</feature>
<evidence type="ECO:0000256" key="7">
    <source>
        <dbReference type="SAM" id="MobiDB-lite"/>
    </source>
</evidence>
<evidence type="ECO:0000256" key="3">
    <source>
        <dbReference type="ARBA" id="ARBA00022517"/>
    </source>
</evidence>
<dbReference type="InterPro" id="IPR011687">
    <property type="entry name" value="Nop53/GLTSCR2"/>
</dbReference>
<protein>
    <recommendedName>
        <fullName evidence="2 5">Ribosome biogenesis protein NOP53</fullName>
    </recommendedName>
</protein>
<evidence type="ECO:0000256" key="5">
    <source>
        <dbReference type="PIRNR" id="PIRNR017302"/>
    </source>
</evidence>
<feature type="region of interest" description="Disordered" evidence="7">
    <location>
        <begin position="1"/>
        <end position="23"/>
    </location>
</feature>
<comment type="function">
    <text evidence="5">May play a role in ribosome biogenesis.</text>
</comment>
<dbReference type="AlphaFoldDB" id="A0AAD8EYD6"/>
<keyword evidence="9" id="KW-1185">Reference proteome</keyword>
<name>A0AAD8EYD6_BIOPF</name>
<feature type="compositionally biased region" description="Basic residues" evidence="7">
    <location>
        <begin position="10"/>
        <end position="23"/>
    </location>
</feature>
<dbReference type="GO" id="GO:0005730">
    <property type="term" value="C:nucleolus"/>
    <property type="evidence" value="ECO:0007669"/>
    <property type="project" value="UniProtKB-SubCell"/>
</dbReference>
<evidence type="ECO:0000256" key="2">
    <source>
        <dbReference type="ARBA" id="ARBA00018339"/>
    </source>
</evidence>
<keyword evidence="3 5" id="KW-0690">Ribosome biogenesis</keyword>
<dbReference type="GO" id="GO:0008097">
    <property type="term" value="F:5S rRNA binding"/>
    <property type="evidence" value="ECO:0007669"/>
    <property type="project" value="TreeGrafter"/>
</dbReference>
<dbReference type="EMBL" id="JASAOG010000220">
    <property type="protein sequence ID" value="KAK0043279.1"/>
    <property type="molecule type" value="Genomic_DNA"/>
</dbReference>
<organism evidence="8 9">
    <name type="scientific">Biomphalaria pfeifferi</name>
    <name type="common">Bloodfluke planorb</name>
    <name type="synonym">Freshwater snail</name>
    <dbReference type="NCBI Taxonomy" id="112525"/>
    <lineage>
        <taxon>Eukaryota</taxon>
        <taxon>Metazoa</taxon>
        <taxon>Spiralia</taxon>
        <taxon>Lophotrochozoa</taxon>
        <taxon>Mollusca</taxon>
        <taxon>Gastropoda</taxon>
        <taxon>Heterobranchia</taxon>
        <taxon>Euthyneura</taxon>
        <taxon>Panpulmonata</taxon>
        <taxon>Hygrophila</taxon>
        <taxon>Lymnaeoidea</taxon>
        <taxon>Planorbidae</taxon>
        <taxon>Biomphalaria</taxon>
    </lineage>
</organism>
<dbReference type="PANTHER" id="PTHR14211">
    <property type="entry name" value="GLIOMA SUPPRESSOR CANDIDATE REGION GENE 2"/>
    <property type="match status" value="1"/>
</dbReference>
<evidence type="ECO:0000313" key="9">
    <source>
        <dbReference type="Proteomes" id="UP001233172"/>
    </source>
</evidence>
<comment type="caution">
    <text evidence="8">The sequence shown here is derived from an EMBL/GenBank/DDBJ whole genome shotgun (WGS) entry which is preliminary data.</text>
</comment>
<keyword evidence="6" id="KW-0175">Coiled coil</keyword>
<evidence type="ECO:0000256" key="6">
    <source>
        <dbReference type="SAM" id="Coils"/>
    </source>
</evidence>
<evidence type="ECO:0000256" key="1">
    <source>
        <dbReference type="ARBA" id="ARBA00008838"/>
    </source>
</evidence>
<feature type="coiled-coil region" evidence="6">
    <location>
        <begin position="306"/>
        <end position="333"/>
    </location>
</feature>
<accession>A0AAD8EYD6</accession>
<dbReference type="GO" id="GO:0006364">
    <property type="term" value="P:rRNA processing"/>
    <property type="evidence" value="ECO:0007669"/>
    <property type="project" value="TreeGrafter"/>
</dbReference>
<evidence type="ECO:0000313" key="8">
    <source>
        <dbReference type="EMBL" id="KAK0043279.1"/>
    </source>
</evidence>
<dbReference type="GO" id="GO:0000027">
    <property type="term" value="P:ribosomal large subunit assembly"/>
    <property type="evidence" value="ECO:0007669"/>
    <property type="project" value="UniProtKB-UniRule"/>
</dbReference>
<reference evidence="8" key="2">
    <citation type="submission" date="2023-04" db="EMBL/GenBank/DDBJ databases">
        <authorList>
            <person name="Bu L."/>
            <person name="Lu L."/>
            <person name="Laidemitt M.R."/>
            <person name="Zhang S.M."/>
            <person name="Mutuku M."/>
            <person name="Mkoji G."/>
            <person name="Steinauer M."/>
            <person name="Loker E.S."/>
        </authorList>
    </citation>
    <scope>NUCLEOTIDE SEQUENCE</scope>
    <source>
        <strain evidence="8">KasaAsao</strain>
        <tissue evidence="8">Whole Snail</tissue>
    </source>
</reference>
<evidence type="ECO:0000256" key="4">
    <source>
        <dbReference type="ARBA" id="ARBA00023242"/>
    </source>
</evidence>
<feature type="region of interest" description="Disordered" evidence="7">
    <location>
        <begin position="127"/>
        <end position="191"/>
    </location>
</feature>
<dbReference type="GO" id="GO:0005654">
    <property type="term" value="C:nucleoplasm"/>
    <property type="evidence" value="ECO:0007669"/>
    <property type="project" value="UniProtKB-SubCell"/>
</dbReference>
<comment type="subcellular location">
    <subcellularLocation>
        <location evidence="5">Nucleus</location>
        <location evidence="5">Nucleolus</location>
    </subcellularLocation>
    <subcellularLocation>
        <location evidence="5">Nucleus</location>
        <location evidence="5">Nucleoplasm</location>
    </subcellularLocation>
</comment>
<gene>
    <name evidence="8" type="ORF">Bpfe_027274</name>
</gene>
<comment type="similarity">
    <text evidence="1 5">Belongs to the NOP53 family.</text>
</comment>
<sequence>MSDVNSAPKLSKKRKLGKNKKKSWRVSKIEEVEDFLDDERRQILTGGLVTEKTDETLFVIDKKAKEDTPSSETKSRKSFRNRPLNCVALLQPDPHSKVVRKPDDVTFQKGKKRTQRLIERTKALTQAHLLKKQKRPVTEKLAPTGNEDLWSDDANDSSQPKAKRPKTASKKPSALSATPFPHPGTSINPAFEDHQSLLSLAHQKEVLKVKKEKKLNNSLDAKYPSSVDESTYLVEMSAGLIDDFEDESEDENDTGFISANPPVRREDRKTRKQKRMKKDLDIQVKEKLKEEVIKKRENMVLRLPSIKSEINKQERLRKEKEALKLKQQEEENSFLNDFTFEEPDLDLKLSTELTASYRELKPEGQPIVDIFKSIQRRNIVEPRVKQRMKRKYKPKVFIKKSHKTIKL</sequence>